<dbReference type="Gene3D" id="3.40.50.12780">
    <property type="entry name" value="N-terminal domain of ligase-like"/>
    <property type="match status" value="1"/>
</dbReference>
<accession>A0A1Y2KZP9</accession>
<dbReference type="Proteomes" id="UP000193391">
    <property type="component" value="Unassembled WGS sequence"/>
</dbReference>
<dbReference type="PANTHER" id="PTHR43767:SF10">
    <property type="entry name" value="SURFACTIN SYNTHASE SUBUNIT 1"/>
    <property type="match status" value="1"/>
</dbReference>
<dbReference type="Gene3D" id="3.10.129.10">
    <property type="entry name" value="Hotdog Thioesterase"/>
    <property type="match status" value="1"/>
</dbReference>
<organism evidence="3 4">
    <name type="scientific">Thalassospira mesophila</name>
    <dbReference type="NCBI Taxonomy" id="1293891"/>
    <lineage>
        <taxon>Bacteria</taxon>
        <taxon>Pseudomonadati</taxon>
        <taxon>Pseudomonadota</taxon>
        <taxon>Alphaproteobacteria</taxon>
        <taxon>Rhodospirillales</taxon>
        <taxon>Thalassospiraceae</taxon>
        <taxon>Thalassospira</taxon>
    </lineage>
</organism>
<dbReference type="Gene3D" id="3.30.300.30">
    <property type="match status" value="1"/>
</dbReference>
<evidence type="ECO:0000259" key="1">
    <source>
        <dbReference type="Pfam" id="PF00501"/>
    </source>
</evidence>
<proteinExistence type="predicted"/>
<dbReference type="SUPFAM" id="SSF56801">
    <property type="entry name" value="Acetyl-CoA synthetase-like"/>
    <property type="match status" value="1"/>
</dbReference>
<evidence type="ECO:0000313" key="3">
    <source>
        <dbReference type="EMBL" id="OSQ38315.1"/>
    </source>
</evidence>
<dbReference type="AlphaFoldDB" id="A0A1Y2KZP9"/>
<dbReference type="InterPro" id="IPR042099">
    <property type="entry name" value="ANL_N_sf"/>
</dbReference>
<dbReference type="InterPro" id="IPR000873">
    <property type="entry name" value="AMP-dep_synth/lig_dom"/>
</dbReference>
<gene>
    <name evidence="3" type="ORF">TMES_10580</name>
</gene>
<feature type="domain" description="AMP-dependent synthetase/ligase" evidence="1">
    <location>
        <begin position="36"/>
        <end position="288"/>
    </location>
</feature>
<dbReference type="SUPFAM" id="SSF54637">
    <property type="entry name" value="Thioesterase/thiol ester dehydrase-isomerase"/>
    <property type="match status" value="1"/>
</dbReference>
<dbReference type="InterPro" id="IPR045851">
    <property type="entry name" value="AMP-bd_C_sf"/>
</dbReference>
<evidence type="ECO:0000259" key="2">
    <source>
        <dbReference type="Pfam" id="PF22818"/>
    </source>
</evidence>
<dbReference type="OrthoDB" id="9787658at2"/>
<dbReference type="EMBL" id="JFKA01000004">
    <property type="protein sequence ID" value="OSQ38315.1"/>
    <property type="molecule type" value="Genomic_DNA"/>
</dbReference>
<dbReference type="InterPro" id="IPR050237">
    <property type="entry name" value="ATP-dep_AMP-bd_enzyme"/>
</dbReference>
<protein>
    <submittedName>
        <fullName evidence="3">Uncharacterized protein</fullName>
    </submittedName>
</protein>
<evidence type="ECO:0000313" key="4">
    <source>
        <dbReference type="Proteomes" id="UP000193391"/>
    </source>
</evidence>
<comment type="caution">
    <text evidence="3">The sequence shown here is derived from an EMBL/GenBank/DDBJ whole genome shotgun (WGS) entry which is preliminary data.</text>
</comment>
<dbReference type="RefSeq" id="WP_085582286.1">
    <property type="nucleotide sequence ID" value="NZ_JFKA01000004.1"/>
</dbReference>
<dbReference type="InterPro" id="IPR054545">
    <property type="entry name" value="ApeI-like"/>
</dbReference>
<dbReference type="PANTHER" id="PTHR43767">
    <property type="entry name" value="LONG-CHAIN-FATTY-ACID--COA LIGASE"/>
    <property type="match status" value="1"/>
</dbReference>
<sequence>MTAFLTALMTQNIPDAPLCIEGETCFRRDQVRADIHRLAHYINQSGATYIALHCHSARLFLTGLAAIWQAGCHAVLPASDKAGYLDEIASQFDLFLDDGKINHTLACNTPASSGDNAVLPASENCHATFYTSGSTGAPKAITKTLSQLEAEMAMQTPLWQTGLKDDARILGLVSHQHIYGLLFRVIWPVMTGRVFVATQARFWEDIIADLKTGDIIIASPAHLQRLHPDLATAPRPARLFCSGGPLDQPSAAQSQAAFGIWPTEILGSTETGGIAWRQQTTTDAPWAPFPEVKTALNDLGCLMVAARHIDGANWHHTEDRAVFDATENSHRFRLRGRTDRVVKIEGKRISLSRVEAHLKNHDWVDDAVALLPDETDKRLAAIVVLTPQGQTRLNELGTFRTGQMLRSHITRHEDDAALPRRWRFVASIPTDSQGKKPLHDLRALFDKSATPETIAAAMPVPSRIPAAPTEPALFPTILARSVENDLARIEMRMEPGLLYFKGHFDGSPVLPGVVQLHWAVHYARGAFDIVITLHEITQLKYRKVITPTDQIHLLLQCDRIRGQVKFTYAGTDTDYSSGIIKYSKAD</sequence>
<reference evidence="3 4" key="1">
    <citation type="submission" date="2014-03" db="EMBL/GenBank/DDBJ databases">
        <title>The draft genome sequence of Thalassospira mesophila JCM 18969.</title>
        <authorList>
            <person name="Lai Q."/>
            <person name="Shao Z."/>
        </authorList>
    </citation>
    <scope>NUCLEOTIDE SEQUENCE [LARGE SCALE GENOMIC DNA]</scope>
    <source>
        <strain evidence="3 4">JCM 18969</strain>
    </source>
</reference>
<dbReference type="STRING" id="1293891.TMES_10580"/>
<feature type="domain" description="ApeI dehydratase-like" evidence="2">
    <location>
        <begin position="482"/>
        <end position="578"/>
    </location>
</feature>
<keyword evidence="4" id="KW-1185">Reference proteome</keyword>
<name>A0A1Y2KZP9_9PROT</name>
<dbReference type="InterPro" id="IPR029069">
    <property type="entry name" value="HotDog_dom_sf"/>
</dbReference>
<dbReference type="Pfam" id="PF22818">
    <property type="entry name" value="ApeI-like"/>
    <property type="match status" value="1"/>
</dbReference>
<dbReference type="Pfam" id="PF00501">
    <property type="entry name" value="AMP-binding"/>
    <property type="match status" value="1"/>
</dbReference>